<dbReference type="Proteomes" id="UP000612585">
    <property type="component" value="Unassembled WGS sequence"/>
</dbReference>
<evidence type="ECO:0000313" key="2">
    <source>
        <dbReference type="Proteomes" id="UP000612585"/>
    </source>
</evidence>
<evidence type="ECO:0000313" key="1">
    <source>
        <dbReference type="EMBL" id="GIJ63104.1"/>
    </source>
</evidence>
<dbReference type="AlphaFoldDB" id="A0A8J3ZFQ4"/>
<reference evidence="1" key="1">
    <citation type="submission" date="2021-01" db="EMBL/GenBank/DDBJ databases">
        <title>Whole genome shotgun sequence of Virgisporangium aurantiacum NBRC 16421.</title>
        <authorList>
            <person name="Komaki H."/>
            <person name="Tamura T."/>
        </authorList>
    </citation>
    <scope>NUCLEOTIDE SEQUENCE</scope>
    <source>
        <strain evidence="1">NBRC 16421</strain>
    </source>
</reference>
<dbReference type="EMBL" id="BOPG01000088">
    <property type="protein sequence ID" value="GIJ63104.1"/>
    <property type="molecule type" value="Genomic_DNA"/>
</dbReference>
<proteinExistence type="predicted"/>
<dbReference type="Gene3D" id="1.10.10.10">
    <property type="entry name" value="Winged helix-like DNA-binding domain superfamily/Winged helix DNA-binding domain"/>
    <property type="match status" value="1"/>
</dbReference>
<sequence length="147" mass="16317">MTTDAYVQSPPSDQILSVSRAAEYLRVTATARPPGLNVEGIARLTRRNKMSTYHYTRTMQYEGLLQRWEPGTYTPGLAIIDLAWYLSRQLTAMNKLMSAEEIANAMHRPIREILPYLAVAADINRFSAPGTGGSAASKTVETTVPRQ</sequence>
<keyword evidence="2" id="KW-1185">Reference proteome</keyword>
<gene>
    <name evidence="1" type="ORF">Vau01_106200</name>
</gene>
<organism evidence="1 2">
    <name type="scientific">Virgisporangium aurantiacum</name>
    <dbReference type="NCBI Taxonomy" id="175570"/>
    <lineage>
        <taxon>Bacteria</taxon>
        <taxon>Bacillati</taxon>
        <taxon>Actinomycetota</taxon>
        <taxon>Actinomycetes</taxon>
        <taxon>Micromonosporales</taxon>
        <taxon>Micromonosporaceae</taxon>
        <taxon>Virgisporangium</taxon>
    </lineage>
</organism>
<name>A0A8J3ZFQ4_9ACTN</name>
<dbReference type="SUPFAM" id="SSF46785">
    <property type="entry name" value="Winged helix' DNA-binding domain"/>
    <property type="match status" value="1"/>
</dbReference>
<protein>
    <submittedName>
        <fullName evidence="1">Uncharacterized protein</fullName>
    </submittedName>
</protein>
<dbReference type="InterPro" id="IPR036390">
    <property type="entry name" value="WH_DNA-bd_sf"/>
</dbReference>
<accession>A0A8J3ZFQ4</accession>
<comment type="caution">
    <text evidence="1">The sequence shown here is derived from an EMBL/GenBank/DDBJ whole genome shotgun (WGS) entry which is preliminary data.</text>
</comment>
<dbReference type="InterPro" id="IPR036388">
    <property type="entry name" value="WH-like_DNA-bd_sf"/>
</dbReference>